<organism evidence="1 2">
    <name type="scientific">Galerina marginata (strain CBS 339.88)</name>
    <dbReference type="NCBI Taxonomy" id="685588"/>
    <lineage>
        <taxon>Eukaryota</taxon>
        <taxon>Fungi</taxon>
        <taxon>Dikarya</taxon>
        <taxon>Basidiomycota</taxon>
        <taxon>Agaricomycotina</taxon>
        <taxon>Agaricomycetes</taxon>
        <taxon>Agaricomycetidae</taxon>
        <taxon>Agaricales</taxon>
        <taxon>Agaricineae</taxon>
        <taxon>Strophariaceae</taxon>
        <taxon>Galerina</taxon>
    </lineage>
</organism>
<protein>
    <submittedName>
        <fullName evidence="1">Uncharacterized protein</fullName>
    </submittedName>
</protein>
<accession>A0A067S993</accession>
<evidence type="ECO:0000313" key="1">
    <source>
        <dbReference type="EMBL" id="KDR67430.1"/>
    </source>
</evidence>
<keyword evidence="2" id="KW-1185">Reference proteome</keyword>
<proteinExistence type="predicted"/>
<sequence length="81" mass="9025">MQTALTLKCPNPDIFWRIFMTITDLDARPDKIQGVHEAGTPTLLIIGGSSEVCRTWRKLTLPSSSLCGLEWTVPERGRALL</sequence>
<evidence type="ECO:0000313" key="2">
    <source>
        <dbReference type="Proteomes" id="UP000027222"/>
    </source>
</evidence>
<dbReference type="HOGENOM" id="CLU_2574052_0_0_1"/>
<gene>
    <name evidence="1" type="ORF">GALMADRAFT_1086393</name>
</gene>
<dbReference type="Proteomes" id="UP000027222">
    <property type="component" value="Unassembled WGS sequence"/>
</dbReference>
<reference evidence="2" key="1">
    <citation type="journal article" date="2014" name="Proc. Natl. Acad. Sci. U.S.A.">
        <title>Extensive sampling of basidiomycete genomes demonstrates inadequacy of the white-rot/brown-rot paradigm for wood decay fungi.</title>
        <authorList>
            <person name="Riley R."/>
            <person name="Salamov A.A."/>
            <person name="Brown D.W."/>
            <person name="Nagy L.G."/>
            <person name="Floudas D."/>
            <person name="Held B.W."/>
            <person name="Levasseur A."/>
            <person name="Lombard V."/>
            <person name="Morin E."/>
            <person name="Otillar R."/>
            <person name="Lindquist E.A."/>
            <person name="Sun H."/>
            <person name="LaButti K.M."/>
            <person name="Schmutz J."/>
            <person name="Jabbour D."/>
            <person name="Luo H."/>
            <person name="Baker S.E."/>
            <person name="Pisabarro A.G."/>
            <person name="Walton J.D."/>
            <person name="Blanchette R.A."/>
            <person name="Henrissat B."/>
            <person name="Martin F."/>
            <person name="Cullen D."/>
            <person name="Hibbett D.S."/>
            <person name="Grigoriev I.V."/>
        </authorList>
    </citation>
    <scope>NUCLEOTIDE SEQUENCE [LARGE SCALE GENOMIC DNA]</scope>
    <source>
        <strain evidence="2">CBS 339.88</strain>
    </source>
</reference>
<dbReference type="AlphaFoldDB" id="A0A067S993"/>
<name>A0A067S993_GALM3</name>
<dbReference type="EMBL" id="KL142415">
    <property type="protein sequence ID" value="KDR67430.1"/>
    <property type="molecule type" value="Genomic_DNA"/>
</dbReference>